<name>A0A1C4BJC2_9GAMM</name>
<dbReference type="SUPFAM" id="SSF81296">
    <property type="entry name" value="E set domains"/>
    <property type="match status" value="1"/>
</dbReference>
<dbReference type="CDD" id="cd06569">
    <property type="entry name" value="GH20_Sm-chitobiase-like"/>
    <property type="match status" value="1"/>
</dbReference>
<dbReference type="InterPro" id="IPR015882">
    <property type="entry name" value="HEX_bac_N"/>
</dbReference>
<proteinExistence type="inferred from homology"/>
<dbReference type="InterPro" id="IPR014756">
    <property type="entry name" value="Ig_E-set"/>
</dbReference>
<evidence type="ECO:0000259" key="10">
    <source>
        <dbReference type="SMART" id="SM01081"/>
    </source>
</evidence>
<reference evidence="12" key="1">
    <citation type="submission" date="2016-08" db="EMBL/GenBank/DDBJ databases">
        <authorList>
            <person name="Varghese N."/>
            <person name="Submissions Spin"/>
        </authorList>
    </citation>
    <scope>NUCLEOTIDE SEQUENCE [LARGE SCALE GENOMIC DNA]</scope>
    <source>
        <strain evidence="12">R-53144</strain>
    </source>
</reference>
<evidence type="ECO:0000256" key="1">
    <source>
        <dbReference type="ARBA" id="ARBA00001231"/>
    </source>
</evidence>
<dbReference type="EMBL" id="FMBA01000021">
    <property type="protein sequence ID" value="SCC06848.1"/>
    <property type="molecule type" value="Genomic_DNA"/>
</dbReference>
<keyword evidence="9" id="KW-0732">Signal</keyword>
<dbReference type="InterPro" id="IPR012291">
    <property type="entry name" value="CBM2_carb-bd_dom_sf"/>
</dbReference>
<dbReference type="SMART" id="SM01081">
    <property type="entry name" value="CHB_HEX"/>
    <property type="match status" value="1"/>
</dbReference>
<organism evidence="11 12">
    <name type="scientific">Gilliamella intestini</name>
    <dbReference type="NCBI Taxonomy" id="1798183"/>
    <lineage>
        <taxon>Bacteria</taxon>
        <taxon>Pseudomonadati</taxon>
        <taxon>Pseudomonadota</taxon>
        <taxon>Gammaproteobacteria</taxon>
        <taxon>Orbales</taxon>
        <taxon>Orbaceae</taxon>
        <taxon>Gilliamella</taxon>
    </lineage>
</organism>
<dbReference type="PANTHER" id="PTHR22600">
    <property type="entry name" value="BETA-HEXOSAMINIDASE"/>
    <property type="match status" value="1"/>
</dbReference>
<dbReference type="InterPro" id="IPR015883">
    <property type="entry name" value="Glyco_hydro_20_cat"/>
</dbReference>
<gene>
    <name evidence="11" type="ORF">GA0061080_102125</name>
</gene>
<accession>A0A1C4BJC2</accession>
<dbReference type="AlphaFoldDB" id="A0A1C4BJC2"/>
<dbReference type="InterPro" id="IPR017853">
    <property type="entry name" value="GH"/>
</dbReference>
<dbReference type="GO" id="GO:0004563">
    <property type="term" value="F:beta-N-acetylhexosaminidase activity"/>
    <property type="evidence" value="ECO:0007669"/>
    <property type="project" value="UniProtKB-EC"/>
</dbReference>
<evidence type="ECO:0000256" key="5">
    <source>
        <dbReference type="ARBA" id="ARBA00023295"/>
    </source>
</evidence>
<evidence type="ECO:0000256" key="3">
    <source>
        <dbReference type="ARBA" id="ARBA00012663"/>
    </source>
</evidence>
<dbReference type="Proteomes" id="UP000199698">
    <property type="component" value="Unassembled WGS sequence"/>
</dbReference>
<dbReference type="OrthoDB" id="9763537at2"/>
<dbReference type="SUPFAM" id="SSF49384">
    <property type="entry name" value="Carbohydrate-binding domain"/>
    <property type="match status" value="1"/>
</dbReference>
<dbReference type="GO" id="GO:0016020">
    <property type="term" value="C:membrane"/>
    <property type="evidence" value="ECO:0007669"/>
    <property type="project" value="TreeGrafter"/>
</dbReference>
<feature type="chain" id="PRO_5008689338" description="beta-N-acetylhexosaminidase" evidence="9">
    <location>
        <begin position="28"/>
        <end position="892"/>
    </location>
</feature>
<dbReference type="Pfam" id="PF00728">
    <property type="entry name" value="Glyco_hydro_20"/>
    <property type="match status" value="1"/>
</dbReference>
<protein>
    <recommendedName>
        <fullName evidence="3">beta-N-acetylhexosaminidase</fullName>
        <ecNumber evidence="3">3.2.1.52</ecNumber>
    </recommendedName>
    <alternativeName>
        <fullName evidence="6">Beta-N-acetylhexosaminidase</fullName>
    </alternativeName>
    <alternativeName>
        <fullName evidence="7">N-acetyl-beta-glucosaminidase</fullName>
    </alternativeName>
</protein>
<dbReference type="Pfam" id="PF02838">
    <property type="entry name" value="Glyco_hydro_20b"/>
    <property type="match status" value="1"/>
</dbReference>
<dbReference type="Pfam" id="PF03173">
    <property type="entry name" value="CHB_HEX"/>
    <property type="match status" value="1"/>
</dbReference>
<dbReference type="GO" id="GO:0030203">
    <property type="term" value="P:glycosaminoglycan metabolic process"/>
    <property type="evidence" value="ECO:0007669"/>
    <property type="project" value="TreeGrafter"/>
</dbReference>
<evidence type="ECO:0000313" key="11">
    <source>
        <dbReference type="EMBL" id="SCC06848.1"/>
    </source>
</evidence>
<keyword evidence="12" id="KW-1185">Reference proteome</keyword>
<dbReference type="GO" id="GO:0030247">
    <property type="term" value="F:polysaccharide binding"/>
    <property type="evidence" value="ECO:0007669"/>
    <property type="project" value="InterPro"/>
</dbReference>
<keyword evidence="4" id="KW-0378">Hydrolase</keyword>
<evidence type="ECO:0000313" key="12">
    <source>
        <dbReference type="Proteomes" id="UP000199698"/>
    </source>
</evidence>
<dbReference type="InterPro" id="IPR004866">
    <property type="entry name" value="CHB/HEX_N_dom"/>
</dbReference>
<sequence length="892" mass="100729">MKKIKATILATSILSLLNICAIQSVHASQQIADLISSQLNVKYEVVDNQAGANGVNCSALGADWASCNNVMISIKNTGTAINNKDWAIYFDNIRMILAVDNDQFKITHITGDLHKLEPTEKFTGFPANTTVNIPIIGEYWIVSESDVMPRWYVTSSDAKPKIIANTNTDSDNLSAFVAPIKQQWKRTADDQNILMTPANRFEYNADINKLSELSLRGQILPTPSKLTIGKEDVTIDQQGVNLILNGLNQESLAILQDQFKALNIAVTGKGYQIKATIDPKQFEQGKVGSYQLDIKNDKTLITAYDEAGIFYAIQSILSIIPVNHSNSIPMLNAVDSPRFVYRGIMLDIGRNFKSKQAILSLLDQMAKYKMNKFHFHLSDDEGWRIQIPGLPELTDIGSKRCHDLSEQNCLLPQLGSGPDSNTSGSGFLSRNDYIEIVKYAKARFIEVIPEIDMPAHARAAIVSMEARYKRLINEGKEQQANEYRLVDPTDTSNTTTVQFYNRLSYLNPCLDSSKRFVNKVIDEIAKMHIEAGQPLNTWHFGGDEAKNIRLGAGYQDLQVKDKSDTKGTIDQSIEDHPWAKSQTCQTFVSKGKVKDIEHLPSYFAQQVSTIIKDHGINHMQAWQDGMKHAENAKSFAVDKVTVNFWDTLYWGGFDSVNEWTNKGYQVIISNPDYVYLDMPYEVNPKESGYYWATRFNDERKIFSFAPNNLPQNAETSVDRDGNSFTAKGTMNWPGAYGLSAQIWTEDIRSDNKMQYMAFPRLLAVAERSWHQGDWEMAYQKDRQYQQGETHYVDSKALHDDWNRFANLLGQRELAKLDLASINYRLPIPGAKIVNGKLNANIVFPGLNIEYSTNNGKDWKRYSDPVAINKDDTIFVRSISPDQKRTSRIEQLN</sequence>
<dbReference type="GO" id="GO:0005975">
    <property type="term" value="P:carbohydrate metabolic process"/>
    <property type="evidence" value="ECO:0007669"/>
    <property type="project" value="InterPro"/>
</dbReference>
<dbReference type="Gene3D" id="3.20.20.80">
    <property type="entry name" value="Glycosidases"/>
    <property type="match status" value="1"/>
</dbReference>
<dbReference type="PANTHER" id="PTHR22600:SF57">
    <property type="entry name" value="BETA-N-ACETYLHEXOSAMINIDASE"/>
    <property type="match status" value="1"/>
</dbReference>
<comment type="catalytic activity">
    <reaction evidence="1">
        <text>Hydrolysis of terminal non-reducing N-acetyl-D-hexosamine residues in N-acetyl-beta-D-hexosaminides.</text>
        <dbReference type="EC" id="3.2.1.52"/>
    </reaction>
</comment>
<dbReference type="InterPro" id="IPR008965">
    <property type="entry name" value="CBM2/CBM3_carb-bd_dom_sf"/>
</dbReference>
<dbReference type="InterPro" id="IPR013783">
    <property type="entry name" value="Ig-like_fold"/>
</dbReference>
<dbReference type="SUPFAM" id="SSF51445">
    <property type="entry name" value="(Trans)glycosidases"/>
    <property type="match status" value="1"/>
</dbReference>
<evidence type="ECO:0000256" key="4">
    <source>
        <dbReference type="ARBA" id="ARBA00022801"/>
    </source>
</evidence>
<evidence type="ECO:0000256" key="6">
    <source>
        <dbReference type="ARBA" id="ARBA00030512"/>
    </source>
</evidence>
<dbReference type="InterPro" id="IPR004867">
    <property type="entry name" value="CHB_C_dom"/>
</dbReference>
<dbReference type="Pfam" id="PF03174">
    <property type="entry name" value="CHB_HEX_C"/>
    <property type="match status" value="1"/>
</dbReference>
<evidence type="ECO:0000256" key="8">
    <source>
        <dbReference type="PIRSR" id="PIRSR625705-1"/>
    </source>
</evidence>
<dbReference type="CDD" id="cd02847">
    <property type="entry name" value="E_set_Chitobiase_C"/>
    <property type="match status" value="1"/>
</dbReference>
<dbReference type="EC" id="3.2.1.52" evidence="3"/>
<feature type="signal peptide" evidence="9">
    <location>
        <begin position="1"/>
        <end position="27"/>
    </location>
</feature>
<keyword evidence="5" id="KW-0326">Glycosidase</keyword>
<dbReference type="Gene3D" id="3.30.379.10">
    <property type="entry name" value="Chitobiase/beta-hexosaminidase domain 2-like"/>
    <property type="match status" value="1"/>
</dbReference>
<comment type="similarity">
    <text evidence="2">Belongs to the glycosyl hydrolase 20 family.</text>
</comment>
<dbReference type="Gene3D" id="2.60.40.10">
    <property type="entry name" value="Immunoglobulins"/>
    <property type="match status" value="1"/>
</dbReference>
<dbReference type="SUPFAM" id="SSF55545">
    <property type="entry name" value="beta-N-acetylhexosaminidase-like domain"/>
    <property type="match status" value="1"/>
</dbReference>
<feature type="domain" description="Chitobiase/beta-hexosaminidases N-terminal" evidence="10">
    <location>
        <begin position="37"/>
        <end position="199"/>
    </location>
</feature>
<dbReference type="InterPro" id="IPR029018">
    <property type="entry name" value="Hex-like_dom2"/>
</dbReference>
<dbReference type="STRING" id="1798183.GA0061080_102125"/>
<evidence type="ECO:0000256" key="7">
    <source>
        <dbReference type="ARBA" id="ARBA00033000"/>
    </source>
</evidence>
<dbReference type="Gene3D" id="2.60.40.290">
    <property type="match status" value="1"/>
</dbReference>
<evidence type="ECO:0000256" key="2">
    <source>
        <dbReference type="ARBA" id="ARBA00006285"/>
    </source>
</evidence>
<evidence type="ECO:0000256" key="9">
    <source>
        <dbReference type="SAM" id="SignalP"/>
    </source>
</evidence>
<feature type="active site" description="Proton donor" evidence="8">
    <location>
        <position position="544"/>
    </location>
</feature>
<dbReference type="PRINTS" id="PR00738">
    <property type="entry name" value="GLHYDRLASE20"/>
</dbReference>
<dbReference type="InterPro" id="IPR025705">
    <property type="entry name" value="Beta_hexosaminidase_sua/sub"/>
</dbReference>
<dbReference type="RefSeq" id="WP_091123169.1">
    <property type="nucleotide sequence ID" value="NZ_FMBA01000021.1"/>
</dbReference>